<organism evidence="8 9">
    <name type="scientific">Diatrype stigma</name>
    <dbReference type="NCBI Taxonomy" id="117547"/>
    <lineage>
        <taxon>Eukaryota</taxon>
        <taxon>Fungi</taxon>
        <taxon>Dikarya</taxon>
        <taxon>Ascomycota</taxon>
        <taxon>Pezizomycotina</taxon>
        <taxon>Sordariomycetes</taxon>
        <taxon>Xylariomycetidae</taxon>
        <taxon>Xylariales</taxon>
        <taxon>Diatrypaceae</taxon>
        <taxon>Diatrype</taxon>
    </lineage>
</organism>
<feature type="domain" description="Major facilitator superfamily (MFS) profile" evidence="7">
    <location>
        <begin position="64"/>
        <end position="177"/>
    </location>
</feature>
<accession>A0AAN9UUK0</accession>
<comment type="caution">
    <text evidence="8">The sequence shown here is derived from an EMBL/GenBank/DDBJ whole genome shotgun (WGS) entry which is preliminary data.</text>
</comment>
<dbReference type="InterPro" id="IPR036259">
    <property type="entry name" value="MFS_trans_sf"/>
</dbReference>
<sequence>MEVITEKTVQAALQKQIDPEAQTPESLTPTPKPEEVADDNLVTWDGPDDAANPKNWSFAARWRLTAIASAFSFISPVSTSMTAPALTAIGIELHMEQEFERFLSLSIFILASAFGPFLAGPLSEIYGRRPVLQLFNLFYLCFNTACGFATSSTQLIVCRFFAGFGGRCVISLLIHYL</sequence>
<dbReference type="InterPro" id="IPR011701">
    <property type="entry name" value="MFS"/>
</dbReference>
<dbReference type="AlphaFoldDB" id="A0AAN9UUK0"/>
<dbReference type="Gene3D" id="1.20.1720.10">
    <property type="entry name" value="Multidrug resistance protein D"/>
    <property type="match status" value="1"/>
</dbReference>
<keyword evidence="4 6" id="KW-0472">Membrane</keyword>
<name>A0AAN9UUK0_9PEZI</name>
<feature type="transmembrane region" description="Helical" evidence="6">
    <location>
        <begin position="102"/>
        <end position="119"/>
    </location>
</feature>
<keyword evidence="3 6" id="KW-1133">Transmembrane helix</keyword>
<dbReference type="SUPFAM" id="SSF103473">
    <property type="entry name" value="MFS general substrate transporter"/>
    <property type="match status" value="1"/>
</dbReference>
<dbReference type="Pfam" id="PF07690">
    <property type="entry name" value="MFS_1"/>
    <property type="match status" value="1"/>
</dbReference>
<evidence type="ECO:0000256" key="2">
    <source>
        <dbReference type="ARBA" id="ARBA00022692"/>
    </source>
</evidence>
<evidence type="ECO:0000256" key="1">
    <source>
        <dbReference type="ARBA" id="ARBA00004141"/>
    </source>
</evidence>
<dbReference type="Proteomes" id="UP001320420">
    <property type="component" value="Unassembled WGS sequence"/>
</dbReference>
<feature type="region of interest" description="Disordered" evidence="5">
    <location>
        <begin position="13"/>
        <end position="36"/>
    </location>
</feature>
<keyword evidence="9" id="KW-1185">Reference proteome</keyword>
<evidence type="ECO:0000313" key="8">
    <source>
        <dbReference type="EMBL" id="KAK7753721.1"/>
    </source>
</evidence>
<gene>
    <name evidence="8" type="ORF">SLS62_004345</name>
</gene>
<feature type="transmembrane region" description="Helical" evidence="6">
    <location>
        <begin position="131"/>
        <end position="149"/>
    </location>
</feature>
<dbReference type="PROSITE" id="PS50850">
    <property type="entry name" value="MFS"/>
    <property type="match status" value="1"/>
</dbReference>
<evidence type="ECO:0000259" key="7">
    <source>
        <dbReference type="PROSITE" id="PS50850"/>
    </source>
</evidence>
<dbReference type="GO" id="GO:0022857">
    <property type="term" value="F:transmembrane transporter activity"/>
    <property type="evidence" value="ECO:0007669"/>
    <property type="project" value="InterPro"/>
</dbReference>
<dbReference type="PANTHER" id="PTHR23502:SF60">
    <property type="entry name" value="MAJOR FACILITATOR SUPERFAMILY (MFS) PROFILE DOMAIN-CONTAINING PROTEIN-RELATED"/>
    <property type="match status" value="1"/>
</dbReference>
<dbReference type="PANTHER" id="PTHR23502">
    <property type="entry name" value="MAJOR FACILITATOR SUPERFAMILY"/>
    <property type="match status" value="1"/>
</dbReference>
<dbReference type="InterPro" id="IPR020846">
    <property type="entry name" value="MFS_dom"/>
</dbReference>
<keyword evidence="2 6" id="KW-0812">Transmembrane</keyword>
<comment type="subcellular location">
    <subcellularLocation>
        <location evidence="1">Membrane</location>
        <topology evidence="1">Multi-pass membrane protein</topology>
    </subcellularLocation>
</comment>
<dbReference type="EMBL" id="JAKJXP020000026">
    <property type="protein sequence ID" value="KAK7753721.1"/>
    <property type="molecule type" value="Genomic_DNA"/>
</dbReference>
<evidence type="ECO:0000256" key="3">
    <source>
        <dbReference type="ARBA" id="ARBA00022989"/>
    </source>
</evidence>
<evidence type="ECO:0000256" key="5">
    <source>
        <dbReference type="SAM" id="MobiDB-lite"/>
    </source>
</evidence>
<proteinExistence type="predicted"/>
<dbReference type="GO" id="GO:0016020">
    <property type="term" value="C:membrane"/>
    <property type="evidence" value="ECO:0007669"/>
    <property type="project" value="UniProtKB-SubCell"/>
</dbReference>
<feature type="transmembrane region" description="Helical" evidence="6">
    <location>
        <begin position="66"/>
        <end position="90"/>
    </location>
</feature>
<evidence type="ECO:0000313" key="9">
    <source>
        <dbReference type="Proteomes" id="UP001320420"/>
    </source>
</evidence>
<evidence type="ECO:0000256" key="4">
    <source>
        <dbReference type="ARBA" id="ARBA00023136"/>
    </source>
</evidence>
<protein>
    <recommendedName>
        <fullName evidence="7">Major facilitator superfamily (MFS) profile domain-containing protein</fullName>
    </recommendedName>
</protein>
<reference evidence="8 9" key="1">
    <citation type="submission" date="2024-02" db="EMBL/GenBank/DDBJ databases">
        <title>De novo assembly and annotation of 12 fungi associated with fruit tree decline syndrome in Ontario, Canada.</title>
        <authorList>
            <person name="Sulman M."/>
            <person name="Ellouze W."/>
            <person name="Ilyukhin E."/>
        </authorList>
    </citation>
    <scope>NUCLEOTIDE SEQUENCE [LARGE SCALE GENOMIC DNA]</scope>
    <source>
        <strain evidence="8 9">M11/M66-122</strain>
    </source>
</reference>
<evidence type="ECO:0000256" key="6">
    <source>
        <dbReference type="SAM" id="Phobius"/>
    </source>
</evidence>